<dbReference type="CDD" id="cd06171">
    <property type="entry name" value="Sigma70_r4"/>
    <property type="match status" value="1"/>
</dbReference>
<evidence type="ECO:0000256" key="4">
    <source>
        <dbReference type="ARBA" id="ARBA00023163"/>
    </source>
</evidence>
<name>A0A1H8QXQ7_9GAMM</name>
<dbReference type="InterPro" id="IPR013324">
    <property type="entry name" value="RNA_pol_sigma_r3/r4-like"/>
</dbReference>
<protein>
    <submittedName>
        <fullName evidence="7">RNA polymerase sigma-70 factor, ECF subfamily</fullName>
    </submittedName>
</protein>
<evidence type="ECO:0000256" key="1">
    <source>
        <dbReference type="ARBA" id="ARBA00010641"/>
    </source>
</evidence>
<keyword evidence="8" id="KW-1185">Reference proteome</keyword>
<dbReference type="STRING" id="406100.SAMN04488052_101846"/>
<dbReference type="Gene3D" id="1.10.10.10">
    <property type="entry name" value="Winged helix-like DNA-binding domain superfamily/Winged helix DNA-binding domain"/>
    <property type="match status" value="1"/>
</dbReference>
<dbReference type="GO" id="GO:0003677">
    <property type="term" value="F:DNA binding"/>
    <property type="evidence" value="ECO:0007669"/>
    <property type="project" value="InterPro"/>
</dbReference>
<dbReference type="NCBIfam" id="TIGR02937">
    <property type="entry name" value="sigma70-ECF"/>
    <property type="match status" value="1"/>
</dbReference>
<comment type="similarity">
    <text evidence="1">Belongs to the sigma-70 factor family. ECF subfamily.</text>
</comment>
<organism evidence="7 8">
    <name type="scientific">Aquisalimonas asiatica</name>
    <dbReference type="NCBI Taxonomy" id="406100"/>
    <lineage>
        <taxon>Bacteria</taxon>
        <taxon>Pseudomonadati</taxon>
        <taxon>Pseudomonadota</taxon>
        <taxon>Gammaproteobacteria</taxon>
        <taxon>Chromatiales</taxon>
        <taxon>Ectothiorhodospiraceae</taxon>
        <taxon>Aquisalimonas</taxon>
    </lineage>
</organism>
<dbReference type="GO" id="GO:0016987">
    <property type="term" value="F:sigma factor activity"/>
    <property type="evidence" value="ECO:0007669"/>
    <property type="project" value="UniProtKB-KW"/>
</dbReference>
<evidence type="ECO:0000259" key="6">
    <source>
        <dbReference type="Pfam" id="PF22029"/>
    </source>
</evidence>
<gene>
    <name evidence="7" type="ORF">SAMN04488052_101846</name>
</gene>
<evidence type="ECO:0000313" key="7">
    <source>
        <dbReference type="EMBL" id="SEO58781.1"/>
    </source>
</evidence>
<dbReference type="SUPFAM" id="SSF88946">
    <property type="entry name" value="Sigma2 domain of RNA polymerase sigma factors"/>
    <property type="match status" value="1"/>
</dbReference>
<dbReference type="InterPro" id="IPR013249">
    <property type="entry name" value="RNA_pol_sigma70_r4_t2"/>
</dbReference>
<dbReference type="PANTHER" id="PTHR43133:SF25">
    <property type="entry name" value="RNA POLYMERASE SIGMA FACTOR RFAY-RELATED"/>
    <property type="match status" value="1"/>
</dbReference>
<feature type="domain" description="PhyR sigma2" evidence="6">
    <location>
        <begin position="8"/>
        <end position="62"/>
    </location>
</feature>
<dbReference type="InterPro" id="IPR053866">
    <property type="entry name" value="PhyR_sigma2"/>
</dbReference>
<dbReference type="RefSeq" id="WP_091640168.1">
    <property type="nucleotide sequence ID" value="NZ_FOEG01000001.1"/>
</dbReference>
<feature type="domain" description="RNA polymerase sigma factor 70 region 4 type 2" evidence="5">
    <location>
        <begin position="101"/>
        <end position="151"/>
    </location>
</feature>
<dbReference type="GO" id="GO:0006352">
    <property type="term" value="P:DNA-templated transcription initiation"/>
    <property type="evidence" value="ECO:0007669"/>
    <property type="project" value="InterPro"/>
</dbReference>
<evidence type="ECO:0000313" key="8">
    <source>
        <dbReference type="Proteomes" id="UP000199657"/>
    </source>
</evidence>
<evidence type="ECO:0000259" key="5">
    <source>
        <dbReference type="Pfam" id="PF08281"/>
    </source>
</evidence>
<reference evidence="7 8" key="1">
    <citation type="submission" date="2016-10" db="EMBL/GenBank/DDBJ databases">
        <authorList>
            <person name="de Groot N.N."/>
        </authorList>
    </citation>
    <scope>NUCLEOTIDE SEQUENCE [LARGE SCALE GENOMIC DNA]</scope>
    <source>
        <strain evidence="7 8">CGMCC 1.6291</strain>
    </source>
</reference>
<dbReference type="EMBL" id="FOEG01000001">
    <property type="protein sequence ID" value="SEO58781.1"/>
    <property type="molecule type" value="Genomic_DNA"/>
</dbReference>
<dbReference type="InterPro" id="IPR036388">
    <property type="entry name" value="WH-like_DNA-bd_sf"/>
</dbReference>
<keyword evidence="2" id="KW-0805">Transcription regulation</keyword>
<dbReference type="Pfam" id="PF22029">
    <property type="entry name" value="PhyR_sigma2"/>
    <property type="match status" value="1"/>
</dbReference>
<dbReference type="SUPFAM" id="SSF88659">
    <property type="entry name" value="Sigma3 and sigma4 domains of RNA polymerase sigma factors"/>
    <property type="match status" value="1"/>
</dbReference>
<dbReference type="PANTHER" id="PTHR43133">
    <property type="entry name" value="RNA POLYMERASE ECF-TYPE SIGMA FACTO"/>
    <property type="match status" value="1"/>
</dbReference>
<dbReference type="InterPro" id="IPR013325">
    <property type="entry name" value="RNA_pol_sigma_r2"/>
</dbReference>
<evidence type="ECO:0000256" key="3">
    <source>
        <dbReference type="ARBA" id="ARBA00023082"/>
    </source>
</evidence>
<sequence length="168" mass="18955">MQSLRTRITAEIPHLRRYARALAGCPEEADDLVQGCLERALKNAQKWDPEKGLRSWLFRILHNNHVSRRRSVDRELSFRRHFREPDSVAAGQEVSTELDGVRAAMAELPEEHRNALLLVAVEGFTYEEASEVLSVPVGTLRSRLSRAREALRAKTNGATAETVERGAE</sequence>
<dbReference type="AlphaFoldDB" id="A0A1H8QXQ7"/>
<evidence type="ECO:0000256" key="2">
    <source>
        <dbReference type="ARBA" id="ARBA00023015"/>
    </source>
</evidence>
<dbReference type="OrthoDB" id="9797134at2"/>
<accession>A0A1H8QXQ7</accession>
<dbReference type="Proteomes" id="UP000199657">
    <property type="component" value="Unassembled WGS sequence"/>
</dbReference>
<dbReference type="Gene3D" id="1.10.1740.10">
    <property type="match status" value="1"/>
</dbReference>
<dbReference type="InterPro" id="IPR039425">
    <property type="entry name" value="RNA_pol_sigma-70-like"/>
</dbReference>
<keyword evidence="4" id="KW-0804">Transcription</keyword>
<dbReference type="InterPro" id="IPR014284">
    <property type="entry name" value="RNA_pol_sigma-70_dom"/>
</dbReference>
<proteinExistence type="inferred from homology"/>
<dbReference type="Pfam" id="PF08281">
    <property type="entry name" value="Sigma70_r4_2"/>
    <property type="match status" value="1"/>
</dbReference>
<keyword evidence="3" id="KW-0731">Sigma factor</keyword>